<keyword evidence="2 4" id="KW-0472">Membrane</keyword>
<evidence type="ECO:0000313" key="7">
    <source>
        <dbReference type="Proteomes" id="UP000194161"/>
    </source>
</evidence>
<dbReference type="STRING" id="463040.CAL15_17050"/>
<accession>A0A1W6ZF97</accession>
<organism evidence="6 7">
    <name type="scientific">Bordetella genomosp. 13</name>
    <dbReference type="NCBI Taxonomy" id="463040"/>
    <lineage>
        <taxon>Bacteria</taxon>
        <taxon>Pseudomonadati</taxon>
        <taxon>Pseudomonadota</taxon>
        <taxon>Betaproteobacteria</taxon>
        <taxon>Burkholderiales</taxon>
        <taxon>Alcaligenaceae</taxon>
        <taxon>Bordetella</taxon>
    </lineage>
</organism>
<evidence type="ECO:0000256" key="4">
    <source>
        <dbReference type="SAM" id="Phobius"/>
    </source>
</evidence>
<feature type="compositionally biased region" description="Low complexity" evidence="3">
    <location>
        <begin position="48"/>
        <end position="73"/>
    </location>
</feature>
<evidence type="ECO:0000256" key="1">
    <source>
        <dbReference type="RuleBase" id="RU003612"/>
    </source>
</evidence>
<keyword evidence="7" id="KW-1185">Reference proteome</keyword>
<dbReference type="AlphaFoldDB" id="A0A1W6ZF97"/>
<dbReference type="Gene3D" id="3.30.1400.10">
    <property type="entry name" value="ZipA, C-terminal FtsZ-binding domain"/>
    <property type="match status" value="1"/>
</dbReference>
<feature type="compositionally biased region" description="Low complexity" evidence="3">
    <location>
        <begin position="84"/>
        <end position="97"/>
    </location>
</feature>
<dbReference type="EMBL" id="CP021111">
    <property type="protein sequence ID" value="ARP95935.1"/>
    <property type="molecule type" value="Genomic_DNA"/>
</dbReference>
<dbReference type="SMART" id="SM00771">
    <property type="entry name" value="ZipA_C"/>
    <property type="match status" value="1"/>
</dbReference>
<dbReference type="InterPro" id="IPR036765">
    <property type="entry name" value="ZipA_FtsZ-bd_C_sf"/>
</dbReference>
<keyword evidence="1" id="KW-0132">Cell division</keyword>
<comment type="similarity">
    <text evidence="1">Belongs to the ZipA family.</text>
</comment>
<keyword evidence="1" id="KW-0131">Cell cycle</keyword>
<comment type="function">
    <text evidence="1">Essential cell division protein that stabilizes the FtsZ protofilaments by cross-linking them and that serves as a cytoplasmic membrane anchor for the Z ring. Also required for the recruitment to the septal ring of downstream cell division proteins.</text>
</comment>
<keyword evidence="2" id="KW-1003">Cell membrane</keyword>
<dbReference type="OrthoDB" id="8521018at2"/>
<feature type="transmembrane region" description="Helical" evidence="4">
    <location>
        <begin position="6"/>
        <end position="25"/>
    </location>
</feature>
<evidence type="ECO:0000259" key="5">
    <source>
        <dbReference type="SMART" id="SM00771"/>
    </source>
</evidence>
<evidence type="ECO:0000256" key="3">
    <source>
        <dbReference type="SAM" id="MobiDB-lite"/>
    </source>
</evidence>
<proteinExistence type="inferred from homology"/>
<reference evidence="6 7" key="1">
    <citation type="submission" date="2017-05" db="EMBL/GenBank/DDBJ databases">
        <title>Complete and WGS of Bordetella genogroups.</title>
        <authorList>
            <person name="Spilker T."/>
            <person name="LiPuma J."/>
        </authorList>
    </citation>
    <scope>NUCLEOTIDE SEQUENCE [LARGE SCALE GENOMIC DNA]</scope>
    <source>
        <strain evidence="6 7">AU7206</strain>
    </source>
</reference>
<dbReference type="GO" id="GO:0090529">
    <property type="term" value="P:cell septum assembly"/>
    <property type="evidence" value="ECO:0007669"/>
    <property type="project" value="InterPro"/>
</dbReference>
<sequence length="367" mass="39023">MSDLQIGLIALGVLFILLVLGFNWWQDRRVRRRMQAHFPGTEQDPLLGAGDSRAGSAAASAAGQHAASHAGPQHARREPGFGGASTSAASSSAPGSAEIDDPQEPDPACEVVIEVHFAEPARGADLLPYMQGLRSAGRKPLRVFAETDGHLHRARVHVQESYVSMQLAVLLANRSGPLTAIEWSQAWARAQDLAERFEGSIEGPDQQAVLEQAARLDDTCAALDTQVGLTLVMGVRQPALDVVAAAREQGFTPDGARLAWPSDSGVARFTLSRADGAPLEADGAPIDRLYLLLDVPCSPADAQAFGRMVDVGRELAARLGAELVDDQGKPLAEGAEQVIDERLQVLFQQLEQAGLPAGGERALRVFS</sequence>
<name>A0A1W6ZF97_9BORD</name>
<dbReference type="KEGG" id="bgm:CAL15_17050"/>
<dbReference type="SUPFAM" id="SSF64383">
    <property type="entry name" value="Cell-division protein ZipA, C-terminal domain"/>
    <property type="match status" value="1"/>
</dbReference>
<gene>
    <name evidence="6" type="ORF">CAL15_17050</name>
</gene>
<dbReference type="Proteomes" id="UP000194161">
    <property type="component" value="Chromosome"/>
</dbReference>
<dbReference type="Pfam" id="PF04354">
    <property type="entry name" value="ZipA_C"/>
    <property type="match status" value="1"/>
</dbReference>
<dbReference type="RefSeq" id="WP_086079693.1">
    <property type="nucleotide sequence ID" value="NZ_CP021111.1"/>
</dbReference>
<feature type="domain" description="ZipA C-terminal FtsZ-binding" evidence="5">
    <location>
        <begin position="223"/>
        <end position="345"/>
    </location>
</feature>
<evidence type="ECO:0000256" key="2">
    <source>
        <dbReference type="RuleBase" id="RU003613"/>
    </source>
</evidence>
<dbReference type="InterPro" id="IPR007449">
    <property type="entry name" value="ZipA_FtsZ-bd_C"/>
</dbReference>
<protein>
    <recommendedName>
        <fullName evidence="1">Cell division protein ZipA</fullName>
    </recommendedName>
</protein>
<keyword evidence="2 4" id="KW-0812">Transmembrane</keyword>
<evidence type="ECO:0000313" key="6">
    <source>
        <dbReference type="EMBL" id="ARP95935.1"/>
    </source>
</evidence>
<keyword evidence="2" id="KW-0997">Cell inner membrane</keyword>
<dbReference type="GO" id="GO:0005886">
    <property type="term" value="C:plasma membrane"/>
    <property type="evidence" value="ECO:0007669"/>
    <property type="project" value="UniProtKB-SubCell"/>
</dbReference>
<keyword evidence="4" id="KW-1133">Transmembrane helix</keyword>
<comment type="subcellular location">
    <subcellularLocation>
        <location evidence="2">Cell inner membrane</location>
        <topology evidence="2">Single-pass type I membrane protein</topology>
    </subcellularLocation>
</comment>
<feature type="region of interest" description="Disordered" evidence="3">
    <location>
        <begin position="40"/>
        <end position="105"/>
    </location>
</feature>